<protein>
    <recommendedName>
        <fullName evidence="3">Ty3-gypsy retrotransposon protein</fullName>
    </recommendedName>
</protein>
<feature type="region of interest" description="Disordered" evidence="1">
    <location>
        <begin position="1"/>
        <end position="46"/>
    </location>
</feature>
<dbReference type="AlphaFoldDB" id="A0AAW2TXV2"/>
<evidence type="ECO:0008006" key="3">
    <source>
        <dbReference type="Google" id="ProtNLM"/>
    </source>
</evidence>
<dbReference type="EMBL" id="JACGWJ010000007">
    <property type="protein sequence ID" value="KAL0409648.1"/>
    <property type="molecule type" value="Genomic_DNA"/>
</dbReference>
<organism evidence="2">
    <name type="scientific">Sesamum radiatum</name>
    <name type="common">Black benniseed</name>
    <dbReference type="NCBI Taxonomy" id="300843"/>
    <lineage>
        <taxon>Eukaryota</taxon>
        <taxon>Viridiplantae</taxon>
        <taxon>Streptophyta</taxon>
        <taxon>Embryophyta</taxon>
        <taxon>Tracheophyta</taxon>
        <taxon>Spermatophyta</taxon>
        <taxon>Magnoliopsida</taxon>
        <taxon>eudicotyledons</taxon>
        <taxon>Gunneridae</taxon>
        <taxon>Pentapetalae</taxon>
        <taxon>asterids</taxon>
        <taxon>lamiids</taxon>
        <taxon>Lamiales</taxon>
        <taxon>Pedaliaceae</taxon>
        <taxon>Sesamum</taxon>
    </lineage>
</organism>
<evidence type="ECO:0000313" key="2">
    <source>
        <dbReference type="EMBL" id="KAL0409648.1"/>
    </source>
</evidence>
<comment type="caution">
    <text evidence="2">The sequence shown here is derived from an EMBL/GenBank/DDBJ whole genome shotgun (WGS) entry which is preliminary data.</text>
</comment>
<reference evidence="2" key="2">
    <citation type="journal article" date="2024" name="Plant">
        <title>Genomic evolution and insights into agronomic trait innovations of Sesamum species.</title>
        <authorList>
            <person name="Miao H."/>
            <person name="Wang L."/>
            <person name="Qu L."/>
            <person name="Liu H."/>
            <person name="Sun Y."/>
            <person name="Le M."/>
            <person name="Wang Q."/>
            <person name="Wei S."/>
            <person name="Zheng Y."/>
            <person name="Lin W."/>
            <person name="Duan Y."/>
            <person name="Cao H."/>
            <person name="Xiong S."/>
            <person name="Wang X."/>
            <person name="Wei L."/>
            <person name="Li C."/>
            <person name="Ma Q."/>
            <person name="Ju M."/>
            <person name="Zhao R."/>
            <person name="Li G."/>
            <person name="Mu C."/>
            <person name="Tian Q."/>
            <person name="Mei H."/>
            <person name="Zhang T."/>
            <person name="Gao T."/>
            <person name="Zhang H."/>
        </authorList>
    </citation>
    <scope>NUCLEOTIDE SEQUENCE</scope>
    <source>
        <strain evidence="2">G02</strain>
    </source>
</reference>
<feature type="compositionally biased region" description="Low complexity" evidence="1">
    <location>
        <begin position="36"/>
        <end position="46"/>
    </location>
</feature>
<evidence type="ECO:0000256" key="1">
    <source>
        <dbReference type="SAM" id="MobiDB-lite"/>
    </source>
</evidence>
<name>A0AAW2TXV2_SESRA</name>
<sequence>MSKKIKDSSQMTHLTEYIQKDLGSPNHASEDDGNKSPPSSSRSVSSYSFTTNVAPIIVTNAITIEEQLGSLTRAIEGLMKHV</sequence>
<proteinExistence type="predicted"/>
<accession>A0AAW2TXV2</accession>
<gene>
    <name evidence="2" type="ORF">Sradi_1899200</name>
</gene>
<reference evidence="2" key="1">
    <citation type="submission" date="2020-06" db="EMBL/GenBank/DDBJ databases">
        <authorList>
            <person name="Li T."/>
            <person name="Hu X."/>
            <person name="Zhang T."/>
            <person name="Song X."/>
            <person name="Zhang H."/>
            <person name="Dai N."/>
            <person name="Sheng W."/>
            <person name="Hou X."/>
            <person name="Wei L."/>
        </authorList>
    </citation>
    <scope>NUCLEOTIDE SEQUENCE</scope>
    <source>
        <strain evidence="2">G02</strain>
        <tissue evidence="2">Leaf</tissue>
    </source>
</reference>